<reference evidence="2" key="1">
    <citation type="journal article" date="2012" name="PLoS ONE">
        <title>Comparative analysis of genome sequences covering the seven cronobacter species.</title>
        <authorList>
            <person name="Joseph S."/>
            <person name="Desai P."/>
            <person name="Ji Y."/>
            <person name="Cummings C.A."/>
            <person name="Shih R."/>
            <person name="Degoricija L."/>
            <person name="Rico A."/>
            <person name="Brzoska P."/>
            <person name="Hamby S.E."/>
            <person name="Masood N."/>
            <person name="Hariri S."/>
            <person name="Sonbol H."/>
            <person name="Chuzhanova N."/>
            <person name="McClelland M."/>
            <person name="Furtado M.R."/>
            <person name="Forsythe S.J."/>
        </authorList>
    </citation>
    <scope>NUCLEOTIDE SEQUENCE [LARGE SCALE GENOMIC DNA]</scope>
    <source>
        <strain evidence="2">1210</strain>
    </source>
</reference>
<dbReference type="EMBL" id="CAKZ01000070">
    <property type="protein sequence ID" value="CCJ80661.1"/>
    <property type="molecule type" value="Genomic_DNA"/>
</dbReference>
<comment type="caution">
    <text evidence="1">The sequence shown here is derived from an EMBL/GenBank/DDBJ whole genome shotgun (WGS) entry which is preliminary data.</text>
</comment>
<organism evidence="1 2">
    <name type="scientific">Cronobacter dublinensis 1210</name>
    <dbReference type="NCBI Taxonomy" id="1208656"/>
    <lineage>
        <taxon>Bacteria</taxon>
        <taxon>Pseudomonadati</taxon>
        <taxon>Pseudomonadota</taxon>
        <taxon>Gammaproteobacteria</taxon>
        <taxon>Enterobacterales</taxon>
        <taxon>Enterobacteriaceae</taxon>
        <taxon>Cronobacter</taxon>
    </lineage>
</organism>
<evidence type="ECO:0000313" key="1">
    <source>
        <dbReference type="EMBL" id="CCJ80661.1"/>
    </source>
</evidence>
<proteinExistence type="predicted"/>
<protein>
    <submittedName>
        <fullName evidence="1">Uncharacterized protein</fullName>
    </submittedName>
</protein>
<evidence type="ECO:0000313" key="2">
    <source>
        <dbReference type="Proteomes" id="UP000009342"/>
    </source>
</evidence>
<dbReference type="Proteomes" id="UP000009342">
    <property type="component" value="Unassembled WGS sequence"/>
</dbReference>
<keyword evidence="2" id="KW-1185">Reference proteome</keyword>
<sequence length="52" mass="5701">MLIMTRDNSGNPDWQALATLIERAGLGARAHTRWSALTPTVPFAGMGFTREN</sequence>
<accession>A0ABP1W817</accession>
<name>A0ABP1W817_9ENTR</name>
<gene>
    <name evidence="1" type="ORF">BN134_1385</name>
</gene>